<reference evidence="2 3" key="1">
    <citation type="submission" date="2024-09" db="EMBL/GenBank/DDBJ databases">
        <authorList>
            <person name="Sun Q."/>
            <person name="Mori K."/>
        </authorList>
    </citation>
    <scope>NUCLEOTIDE SEQUENCE [LARGE SCALE GENOMIC DNA]</scope>
    <source>
        <strain evidence="2 3">TBRC 1432</strain>
    </source>
</reference>
<feature type="domain" description="Methyltransferase type 11" evidence="1">
    <location>
        <begin position="26"/>
        <end position="109"/>
    </location>
</feature>
<dbReference type="EMBL" id="JBHLUD010000001">
    <property type="protein sequence ID" value="MFC0540959.1"/>
    <property type="molecule type" value="Genomic_DNA"/>
</dbReference>
<evidence type="ECO:0000259" key="1">
    <source>
        <dbReference type="Pfam" id="PF08241"/>
    </source>
</evidence>
<dbReference type="InterPro" id="IPR029063">
    <property type="entry name" value="SAM-dependent_MTases_sf"/>
</dbReference>
<dbReference type="GO" id="GO:0032259">
    <property type="term" value="P:methylation"/>
    <property type="evidence" value="ECO:0007669"/>
    <property type="project" value="UniProtKB-KW"/>
</dbReference>
<dbReference type="CDD" id="cd02440">
    <property type="entry name" value="AdoMet_MTases"/>
    <property type="match status" value="1"/>
</dbReference>
<dbReference type="PANTHER" id="PTHR43591">
    <property type="entry name" value="METHYLTRANSFERASE"/>
    <property type="match status" value="1"/>
</dbReference>
<dbReference type="RefSeq" id="WP_379793797.1">
    <property type="nucleotide sequence ID" value="NZ_JBHLUD010000001.1"/>
</dbReference>
<evidence type="ECO:0000313" key="3">
    <source>
        <dbReference type="Proteomes" id="UP001589810"/>
    </source>
</evidence>
<dbReference type="InterPro" id="IPR013216">
    <property type="entry name" value="Methyltransf_11"/>
</dbReference>
<keyword evidence="2" id="KW-0808">Transferase</keyword>
<keyword evidence="3" id="KW-1185">Reference proteome</keyword>
<dbReference type="Gene3D" id="3.40.50.150">
    <property type="entry name" value="Vaccinia Virus protein VP39"/>
    <property type="match status" value="1"/>
</dbReference>
<name>A0ABV6MLA2_9PSEU</name>
<gene>
    <name evidence="2" type="ORF">ACFFH7_05675</name>
</gene>
<dbReference type="PANTHER" id="PTHR43591:SF110">
    <property type="entry name" value="RHODANESE DOMAIN-CONTAINING PROTEIN"/>
    <property type="match status" value="1"/>
</dbReference>
<keyword evidence="2" id="KW-0489">Methyltransferase</keyword>
<organism evidence="2 3">
    <name type="scientific">Kutzneria chonburiensis</name>
    <dbReference type="NCBI Taxonomy" id="1483604"/>
    <lineage>
        <taxon>Bacteria</taxon>
        <taxon>Bacillati</taxon>
        <taxon>Actinomycetota</taxon>
        <taxon>Actinomycetes</taxon>
        <taxon>Pseudonocardiales</taxon>
        <taxon>Pseudonocardiaceae</taxon>
        <taxon>Kutzneria</taxon>
    </lineage>
</organism>
<proteinExistence type="predicted"/>
<protein>
    <submittedName>
        <fullName evidence="2">Class I SAM-dependent methyltransferase</fullName>
        <ecNumber evidence="2">2.1.1.-</ecNumber>
    </submittedName>
</protein>
<sequence>MSSPLPDEAARDLYGRLRRFLPGPLLDVGCGVGTVAAQLGGPLVLLDAVDLRGPDAPAAPFLRADACALPFADGSFAGVHLARVLHHVSDWRLALLEAQRVVRPGGSVAVTLGGRMFASELSPLRDAVFSEGQRLGLHGAHHVHGPSGYEDVDSILGPGEPVEVRFPQLDTPRQVVFDAASHPYAWLPGQDLSPLQAIASQVLARSGFEPDVPVVHERVISYRVYRKGE</sequence>
<dbReference type="SUPFAM" id="SSF53335">
    <property type="entry name" value="S-adenosyl-L-methionine-dependent methyltransferases"/>
    <property type="match status" value="1"/>
</dbReference>
<dbReference type="GO" id="GO:0008168">
    <property type="term" value="F:methyltransferase activity"/>
    <property type="evidence" value="ECO:0007669"/>
    <property type="project" value="UniProtKB-KW"/>
</dbReference>
<dbReference type="Proteomes" id="UP001589810">
    <property type="component" value="Unassembled WGS sequence"/>
</dbReference>
<comment type="caution">
    <text evidence="2">The sequence shown here is derived from an EMBL/GenBank/DDBJ whole genome shotgun (WGS) entry which is preliminary data.</text>
</comment>
<accession>A0ABV6MLA2</accession>
<dbReference type="Pfam" id="PF08241">
    <property type="entry name" value="Methyltransf_11"/>
    <property type="match status" value="1"/>
</dbReference>
<evidence type="ECO:0000313" key="2">
    <source>
        <dbReference type="EMBL" id="MFC0540959.1"/>
    </source>
</evidence>
<dbReference type="EC" id="2.1.1.-" evidence="2"/>